<protein>
    <submittedName>
        <fullName evidence="11">Thrombospondin type-1 domain-containing protein 4-like isoform X2</fullName>
    </submittedName>
</protein>
<evidence type="ECO:0000256" key="5">
    <source>
        <dbReference type="ARBA" id="ARBA00023157"/>
    </source>
</evidence>
<dbReference type="GO" id="GO:0030198">
    <property type="term" value="P:extracellular matrix organization"/>
    <property type="evidence" value="ECO:0007669"/>
    <property type="project" value="InterPro"/>
</dbReference>
<evidence type="ECO:0000256" key="2">
    <source>
        <dbReference type="ARBA" id="ARBA00022525"/>
    </source>
</evidence>
<dbReference type="InterPro" id="IPR045371">
    <property type="entry name" value="ADAMTS_CR_3"/>
</dbReference>
<evidence type="ECO:0000256" key="7">
    <source>
        <dbReference type="SAM" id="MobiDB-lite"/>
    </source>
</evidence>
<dbReference type="GO" id="GO:0004222">
    <property type="term" value="F:metalloendopeptidase activity"/>
    <property type="evidence" value="ECO:0007669"/>
    <property type="project" value="TreeGrafter"/>
</dbReference>
<keyword evidence="5 6" id="KW-1015">Disulfide bond</keyword>
<evidence type="ECO:0000313" key="11">
    <source>
        <dbReference type="RefSeq" id="XP_019623780.1"/>
    </source>
</evidence>
<feature type="region of interest" description="Disordered" evidence="7">
    <location>
        <begin position="349"/>
        <end position="549"/>
    </location>
</feature>
<keyword evidence="2" id="KW-0964">Secreted</keyword>
<evidence type="ECO:0000256" key="4">
    <source>
        <dbReference type="ARBA" id="ARBA00022737"/>
    </source>
</evidence>
<dbReference type="Pfam" id="PF00090">
    <property type="entry name" value="TSP_1"/>
    <property type="match status" value="1"/>
</dbReference>
<dbReference type="Pfam" id="PF19030">
    <property type="entry name" value="TSP1_ADAMTS"/>
    <property type="match status" value="6"/>
</dbReference>
<dbReference type="FunFam" id="2.20.100.10:FF:000005">
    <property type="entry name" value="ADAM metallopeptidase with thrombospondin type 1 motif 9"/>
    <property type="match status" value="4"/>
</dbReference>
<dbReference type="PANTHER" id="PTHR13723:SF305">
    <property type="entry name" value="PROTEIN MADD-4"/>
    <property type="match status" value="1"/>
</dbReference>
<dbReference type="AlphaFoldDB" id="A0A6P4Y425"/>
<dbReference type="Pfam" id="PF08686">
    <property type="entry name" value="PLAC"/>
    <property type="match status" value="1"/>
</dbReference>
<feature type="disulfide bond" evidence="6">
    <location>
        <begin position="52"/>
        <end position="101"/>
    </location>
</feature>
<feature type="signal peptide" evidence="8">
    <location>
        <begin position="1"/>
        <end position="23"/>
    </location>
</feature>
<sequence>MWPRYRTILRIAAVLLGLVIVRAESARHKKKRQLSQYTWGTWGPWSTCSRTCGRGVAHQTRRCLYAGVEDSTAVYPSGNDVGKYNCAGIFRRYKACAEQTCPPGTPDARAEQCTTYNSKPFMGRLYQWEPFLEAPQKCELNCRAKGYRFYARLSLSVTDGTPCSPGSPDVCIGGQCKRVGCDGVLGSQTALDKCGVCGGDNSACQVVSGMFTRHHLPVGYNPLMRIPAGARHINITELAHSKNYIALKNTKSKFYLNGKWEIDYPGTFKGAGTTFQYTRSTPHQRNRAGQTLLATGPTNEDLEVMLIYQQRNPGILYEYILPAMPSVTPSPPPLPVTMRPSIYITKHTSDINKAIRPHGTANRDSATSNRHEGTGDRDSSVSNRQHGTANRDSSSSNRHHHSTADRDRPPPNRYHSDNSNSEKVDGASERTGGGQGGTDGSSHGSSVVPRGSQEGVFGGSNNAYIPGTSHQSIYRPGGPSYRPTGGVYLGGGTAERGSEGTQYLPGSYRPGETLPNQNVYTGGIDRGGLNPSQDPSPRSPPGRTFPEGVYTGTNLGPVEGVFQGSTEEFGPGRREFEWTVSGYTQCSRTCGRGVRTNIIQCIRRDSGAVVLASNCDNRIRPPVQPVPCNTQPCPAFWDEGEWTPCSKTCGPGIKTRMVLCRQTITHSFTTTVSPRKCRSSPKPATSVMCQLGICSKWRIEAWGPCSVPCGRGQRTREVNCVTSTGEVRPDGECNLRIRPHLAEDCDMGQCANSWFYSDWGKCSTDCGNGIQKRNVLCILSQDHDLPLGSCDGKEKPSETQSCDMDSCNRNSAHWFSGPWGPCSAPCGEGTQERDVMCISVNKREQAHHIVSHHRCEQGSRPAHQQRCEVQPCTAMWYHTDWSQCSKTCDGGYRVRVVQCLDEKQQISTKCNKALRPSDREPCSVKPCYIATSHAPVFYRPSTPSARNSDDSCIDKFHNCNLVVQARMCHYGYYKKVCCASCFHNKGYS</sequence>
<dbReference type="Gene3D" id="2.60.120.830">
    <property type="match status" value="1"/>
</dbReference>
<evidence type="ECO:0000313" key="10">
    <source>
        <dbReference type="Proteomes" id="UP000515135"/>
    </source>
</evidence>
<evidence type="ECO:0000256" key="6">
    <source>
        <dbReference type="PIRSR" id="PIRSR613273-3"/>
    </source>
</evidence>
<dbReference type="OrthoDB" id="10062690at2759"/>
<keyword evidence="10" id="KW-1185">Reference proteome</keyword>
<organism evidence="10 11">
    <name type="scientific">Branchiostoma belcheri</name>
    <name type="common">Amphioxus</name>
    <dbReference type="NCBI Taxonomy" id="7741"/>
    <lineage>
        <taxon>Eukaryota</taxon>
        <taxon>Metazoa</taxon>
        <taxon>Chordata</taxon>
        <taxon>Cephalochordata</taxon>
        <taxon>Leptocardii</taxon>
        <taxon>Amphioxiformes</taxon>
        <taxon>Branchiostomatidae</taxon>
        <taxon>Branchiostoma</taxon>
    </lineage>
</organism>
<dbReference type="InterPro" id="IPR010909">
    <property type="entry name" value="PLAC"/>
</dbReference>
<feature type="disulfide bond" evidence="6">
    <location>
        <begin position="48"/>
        <end position="96"/>
    </location>
</feature>
<feature type="compositionally biased region" description="Basic and acidic residues" evidence="7">
    <location>
        <begin position="402"/>
        <end position="428"/>
    </location>
</feature>
<feature type="compositionally biased region" description="Polar residues" evidence="7">
    <location>
        <begin position="459"/>
        <end position="472"/>
    </location>
</feature>
<gene>
    <name evidence="11" type="primary">LOC109469672</name>
</gene>
<name>A0A6P4Y425_BRABE</name>
<keyword evidence="3 8" id="KW-0732">Signal</keyword>
<dbReference type="FunFam" id="2.60.120.830:FF:000001">
    <property type="entry name" value="A disintegrin and metalloproteinase with thrombospondin motifs 1"/>
    <property type="match status" value="1"/>
</dbReference>
<comment type="subcellular location">
    <subcellularLocation>
        <location evidence="1">Secreted</location>
    </subcellularLocation>
</comment>
<feature type="compositionally biased region" description="Basic and acidic residues" evidence="7">
    <location>
        <begin position="369"/>
        <end position="379"/>
    </location>
</feature>
<dbReference type="InterPro" id="IPR050439">
    <property type="entry name" value="ADAMTS_ADAMTS-like"/>
</dbReference>
<reference evidence="11" key="1">
    <citation type="submission" date="2025-08" db="UniProtKB">
        <authorList>
            <consortium name="RefSeq"/>
        </authorList>
    </citation>
    <scope>IDENTIFICATION</scope>
    <source>
        <tissue evidence="11">Gonad</tissue>
    </source>
</reference>
<dbReference type="PROSITE" id="PS50900">
    <property type="entry name" value="PLAC"/>
    <property type="match status" value="1"/>
</dbReference>
<feature type="domain" description="PLAC" evidence="9">
    <location>
        <begin position="948"/>
        <end position="985"/>
    </location>
</feature>
<dbReference type="GO" id="GO:0031012">
    <property type="term" value="C:extracellular matrix"/>
    <property type="evidence" value="ECO:0007669"/>
    <property type="project" value="TreeGrafter"/>
</dbReference>
<dbReference type="InterPro" id="IPR036383">
    <property type="entry name" value="TSP1_rpt_sf"/>
</dbReference>
<dbReference type="SMART" id="SM00209">
    <property type="entry name" value="TSP1"/>
    <property type="match status" value="7"/>
</dbReference>
<keyword evidence="4" id="KW-0677">Repeat</keyword>
<dbReference type="Pfam" id="PF19236">
    <property type="entry name" value="ADAMTS_CR_3"/>
    <property type="match status" value="1"/>
</dbReference>
<proteinExistence type="predicted"/>
<feature type="disulfide bond" evidence="6">
    <location>
        <begin position="63"/>
        <end position="86"/>
    </location>
</feature>
<dbReference type="Proteomes" id="UP000515135">
    <property type="component" value="Unplaced"/>
</dbReference>
<accession>A0A6P4Y425</accession>
<dbReference type="InterPro" id="IPR013273">
    <property type="entry name" value="ADAMTS/ADAMTS-like"/>
</dbReference>
<dbReference type="InterPro" id="IPR010294">
    <property type="entry name" value="ADAMTS_spacer1"/>
</dbReference>
<dbReference type="RefSeq" id="XP_019623780.1">
    <property type="nucleotide sequence ID" value="XM_019768221.1"/>
</dbReference>
<feature type="chain" id="PRO_5028335199" evidence="8">
    <location>
        <begin position="24"/>
        <end position="988"/>
    </location>
</feature>
<dbReference type="PROSITE" id="PS50092">
    <property type="entry name" value="TSP1"/>
    <property type="match status" value="6"/>
</dbReference>
<evidence type="ECO:0000259" key="9">
    <source>
        <dbReference type="PROSITE" id="PS50900"/>
    </source>
</evidence>
<dbReference type="SUPFAM" id="SSF82895">
    <property type="entry name" value="TSP-1 type 1 repeat"/>
    <property type="match status" value="7"/>
</dbReference>
<evidence type="ECO:0000256" key="1">
    <source>
        <dbReference type="ARBA" id="ARBA00004613"/>
    </source>
</evidence>
<dbReference type="GO" id="GO:0005576">
    <property type="term" value="C:extracellular region"/>
    <property type="evidence" value="ECO:0007669"/>
    <property type="project" value="UniProtKB-SubCell"/>
</dbReference>
<evidence type="ECO:0000256" key="8">
    <source>
        <dbReference type="SAM" id="SignalP"/>
    </source>
</evidence>
<dbReference type="InterPro" id="IPR000884">
    <property type="entry name" value="TSP1_rpt"/>
</dbReference>
<evidence type="ECO:0000256" key="3">
    <source>
        <dbReference type="ARBA" id="ARBA00022729"/>
    </source>
</evidence>
<dbReference type="PANTHER" id="PTHR13723">
    <property type="entry name" value="ADAMTS A DISINTEGRIN AND METALLOPROTEASE WITH THROMBOSPONDIN MOTIFS PROTEASE"/>
    <property type="match status" value="1"/>
</dbReference>
<dbReference type="Pfam" id="PF05986">
    <property type="entry name" value="ADAMTS_spacer1"/>
    <property type="match status" value="1"/>
</dbReference>
<dbReference type="GeneID" id="109469672"/>
<dbReference type="PRINTS" id="PR01857">
    <property type="entry name" value="ADAMTSFAMILY"/>
</dbReference>
<dbReference type="GO" id="GO:0006508">
    <property type="term" value="P:proteolysis"/>
    <property type="evidence" value="ECO:0007669"/>
    <property type="project" value="TreeGrafter"/>
</dbReference>
<dbReference type="Gene3D" id="2.20.100.10">
    <property type="entry name" value="Thrombospondin type-1 (TSP1) repeat"/>
    <property type="match status" value="7"/>
</dbReference>